<dbReference type="RefSeq" id="WP_155924945.1">
    <property type="nucleotide sequence ID" value="NZ_CP088147.1"/>
</dbReference>
<reference evidence="2 3" key="1">
    <citation type="journal article" date="2022" name="Microbiol. Resour. Announc.">
        <title>Complete Genome Sequence of Mesorhizobium ciceri Strain R30, a Rhizobium Used as a Commercial Inoculant for Chickpea in Argentina.</title>
        <authorList>
            <person name="Foresto E."/>
            <person name="Revale S."/>
            <person name="Primo E."/>
            <person name="Nievas F."/>
            <person name="Carezzano E."/>
            <person name="Puente M."/>
            <person name="Alzari P."/>
            <person name="Mart M."/>
            <person name="Ben-Assaya M."/>
            <person name="Mornico D."/>
            <person name="Santoro M."/>
            <person name="Mart F."/>
            <person name="Giordano W."/>
            <person name="Bogino P."/>
        </authorList>
    </citation>
    <scope>NUCLEOTIDE SEQUENCE [LARGE SCALE GENOMIC DNA]</scope>
    <source>
        <strain evidence="2 3">R30</strain>
    </source>
</reference>
<evidence type="ECO:0000313" key="2">
    <source>
        <dbReference type="EMBL" id="UTU53334.1"/>
    </source>
</evidence>
<dbReference type="AlphaFoldDB" id="A0AB38TEB6"/>
<gene>
    <name evidence="2" type="ORF">LRP29_08065</name>
</gene>
<evidence type="ECO:0000313" key="3">
    <source>
        <dbReference type="Proteomes" id="UP001060070"/>
    </source>
</evidence>
<evidence type="ECO:0000256" key="1">
    <source>
        <dbReference type="SAM" id="MobiDB-lite"/>
    </source>
</evidence>
<proteinExistence type="predicted"/>
<organism evidence="2 3">
    <name type="scientific">Mesorhizobium ciceri</name>
    <dbReference type="NCBI Taxonomy" id="39645"/>
    <lineage>
        <taxon>Bacteria</taxon>
        <taxon>Pseudomonadati</taxon>
        <taxon>Pseudomonadota</taxon>
        <taxon>Alphaproteobacteria</taxon>
        <taxon>Hyphomicrobiales</taxon>
        <taxon>Phyllobacteriaceae</taxon>
        <taxon>Mesorhizobium</taxon>
    </lineage>
</organism>
<dbReference type="Proteomes" id="UP001060070">
    <property type="component" value="Chromosome"/>
</dbReference>
<keyword evidence="3" id="KW-1185">Reference proteome</keyword>
<accession>A0AB38TEB6</accession>
<feature type="region of interest" description="Disordered" evidence="1">
    <location>
        <begin position="36"/>
        <end position="56"/>
    </location>
</feature>
<name>A0AB38TEB6_9HYPH</name>
<sequence length="56" mass="6567">MSSRDLSQDQRDQLAKLAELPDSEIDILEIPEAPAENWAQARREQEKRRSQARRFS</sequence>
<protein>
    <submittedName>
        <fullName evidence="2">Uncharacterized protein</fullName>
    </submittedName>
</protein>
<dbReference type="EMBL" id="CP088147">
    <property type="protein sequence ID" value="UTU53334.1"/>
    <property type="molecule type" value="Genomic_DNA"/>
</dbReference>